<proteinExistence type="predicted"/>
<dbReference type="AlphaFoldDB" id="A0A7S4E7P2"/>
<keyword evidence="1" id="KW-0175">Coiled coil</keyword>
<evidence type="ECO:0000313" key="4">
    <source>
        <dbReference type="EMBL" id="CAH0369154.1"/>
    </source>
</evidence>
<feature type="coiled-coil region" evidence="1">
    <location>
        <begin position="200"/>
        <end position="227"/>
    </location>
</feature>
<feature type="region of interest" description="Disordered" evidence="2">
    <location>
        <begin position="1"/>
        <end position="112"/>
    </location>
</feature>
<accession>A0A7S4E7P2</accession>
<sequence>MPPPSPKENLPTKENIPPRPRVVGSPVASPSSEALRDGSNAASPPSRFEALGKGSNSTPQSRSVTLSPKKNVKSTMAPAHVDDKPIPRVVSKEETKEEPGAPKSPAVVQKKHEPPSFLRDLVLYAALGASLGAAFALAVPPLPPPPEAAPSRLLIKAPLAPPPRAAVNTQLLLAKDAEIERLRTEVKWALTDRGSDAAFKQELKAHEQRTQQMLKELLREKDALAARDTVIAELRAELRSAKLVAADAAVAPAPTRGAAPPAPGRRRRRLRRAAVAAAVVVVLPPTRRALFAFARALLGRPPPKVVLLPGARPPTLAELPPLSFPAVSHAPRPPAPPSLGNAFKEARLALGVWTSERLLRWRVRRAGRE</sequence>
<feature type="compositionally biased region" description="Polar residues" evidence="2">
    <location>
        <begin position="54"/>
        <end position="68"/>
    </location>
</feature>
<reference evidence="3" key="1">
    <citation type="submission" date="2021-01" db="EMBL/GenBank/DDBJ databases">
        <authorList>
            <person name="Corre E."/>
            <person name="Pelletier E."/>
            <person name="Niang G."/>
            <person name="Scheremetjew M."/>
            <person name="Finn R."/>
            <person name="Kale V."/>
            <person name="Holt S."/>
            <person name="Cochrane G."/>
            <person name="Meng A."/>
            <person name="Brown T."/>
            <person name="Cohen L."/>
        </authorList>
    </citation>
    <scope>NUCLEOTIDE SEQUENCE</scope>
    <source>
        <strain evidence="3">CCMP1756</strain>
    </source>
</reference>
<evidence type="ECO:0000256" key="2">
    <source>
        <dbReference type="SAM" id="MobiDB-lite"/>
    </source>
</evidence>
<feature type="compositionally biased region" description="Basic and acidic residues" evidence="2">
    <location>
        <begin position="80"/>
        <end position="100"/>
    </location>
</feature>
<gene>
    <name evidence="3" type="ORF">PCAL00307_LOCUS10431</name>
    <name evidence="4" type="ORF">PECAL_2P22640</name>
</gene>
<evidence type="ECO:0000313" key="3">
    <source>
        <dbReference type="EMBL" id="CAE0694995.1"/>
    </source>
</evidence>
<organism evidence="3">
    <name type="scientific">Pelagomonas calceolata</name>
    <dbReference type="NCBI Taxonomy" id="35677"/>
    <lineage>
        <taxon>Eukaryota</taxon>
        <taxon>Sar</taxon>
        <taxon>Stramenopiles</taxon>
        <taxon>Ochrophyta</taxon>
        <taxon>Pelagophyceae</taxon>
        <taxon>Pelagomonadales</taxon>
        <taxon>Pelagomonadaceae</taxon>
        <taxon>Pelagomonas</taxon>
    </lineage>
</organism>
<keyword evidence="5" id="KW-1185">Reference proteome</keyword>
<protein>
    <submittedName>
        <fullName evidence="3">Uncharacterized protein</fullName>
    </submittedName>
</protein>
<evidence type="ECO:0000256" key="1">
    <source>
        <dbReference type="SAM" id="Coils"/>
    </source>
</evidence>
<dbReference type="Proteomes" id="UP000789595">
    <property type="component" value="Unassembled WGS sequence"/>
</dbReference>
<name>A0A7S4E7P2_9STRA</name>
<dbReference type="EMBL" id="HBIW01012158">
    <property type="protein sequence ID" value="CAE0694995.1"/>
    <property type="molecule type" value="Transcribed_RNA"/>
</dbReference>
<reference evidence="4" key="2">
    <citation type="submission" date="2021-11" db="EMBL/GenBank/DDBJ databases">
        <authorList>
            <consortium name="Genoscope - CEA"/>
            <person name="William W."/>
        </authorList>
    </citation>
    <scope>NUCLEOTIDE SEQUENCE</scope>
</reference>
<evidence type="ECO:0000313" key="5">
    <source>
        <dbReference type="Proteomes" id="UP000789595"/>
    </source>
</evidence>
<dbReference type="EMBL" id="CAKKNE010000002">
    <property type="protein sequence ID" value="CAH0369154.1"/>
    <property type="molecule type" value="Genomic_DNA"/>
</dbReference>